<dbReference type="NCBIfam" id="TIGR03138">
    <property type="entry name" value="QueF"/>
    <property type="match status" value="1"/>
</dbReference>
<dbReference type="PANTHER" id="PTHR34354">
    <property type="entry name" value="NADPH-DEPENDENT 7-CYANO-7-DEAZAGUANINE REDUCTASE"/>
    <property type="match status" value="1"/>
</dbReference>
<gene>
    <name evidence="6" type="primary">queF</name>
    <name evidence="6" type="ORF">JYP50_19775</name>
</gene>
<evidence type="ECO:0000259" key="5">
    <source>
        <dbReference type="Pfam" id="PF14819"/>
    </source>
</evidence>
<evidence type="ECO:0000313" key="6">
    <source>
        <dbReference type="EMBL" id="MBN7798849.1"/>
    </source>
</evidence>
<evidence type="ECO:0000256" key="2">
    <source>
        <dbReference type="ARBA" id="ARBA00022785"/>
    </source>
</evidence>
<dbReference type="Proteomes" id="UP000664303">
    <property type="component" value="Unassembled WGS sequence"/>
</dbReference>
<keyword evidence="1" id="KW-0963">Cytoplasm</keyword>
<dbReference type="GO" id="GO:0008616">
    <property type="term" value="P:tRNA queuosine(34) biosynthetic process"/>
    <property type="evidence" value="ECO:0007669"/>
    <property type="project" value="UniProtKB-KW"/>
</dbReference>
<proteinExistence type="predicted"/>
<dbReference type="EMBL" id="JAFKCZ010000019">
    <property type="protein sequence ID" value="MBN7798849.1"/>
    <property type="molecule type" value="Genomic_DNA"/>
</dbReference>
<comment type="caution">
    <text evidence="6">The sequence shown here is derived from an EMBL/GenBank/DDBJ whole genome shotgun (WGS) entry which is preliminary data.</text>
</comment>
<name>A0A939DIR3_9GAMM</name>
<keyword evidence="2" id="KW-0671">Queuosine biosynthesis</keyword>
<dbReference type="EC" id="1.7.1.13" evidence="6"/>
<dbReference type="Pfam" id="PF14819">
    <property type="entry name" value="QueF_N"/>
    <property type="match status" value="1"/>
</dbReference>
<evidence type="ECO:0000256" key="1">
    <source>
        <dbReference type="ARBA" id="ARBA00022490"/>
    </source>
</evidence>
<keyword evidence="3" id="KW-0521">NADP</keyword>
<dbReference type="GO" id="GO:0033739">
    <property type="term" value="F:preQ1 synthase activity"/>
    <property type="evidence" value="ECO:0007669"/>
    <property type="project" value="UniProtKB-EC"/>
</dbReference>
<evidence type="ECO:0000256" key="3">
    <source>
        <dbReference type="ARBA" id="ARBA00022857"/>
    </source>
</evidence>
<evidence type="ECO:0000256" key="4">
    <source>
        <dbReference type="ARBA" id="ARBA00023002"/>
    </source>
</evidence>
<dbReference type="GO" id="GO:0005737">
    <property type="term" value="C:cytoplasm"/>
    <property type="evidence" value="ECO:0007669"/>
    <property type="project" value="InterPro"/>
</dbReference>
<protein>
    <submittedName>
        <fullName evidence="6">NADPH-dependent 7-cyano-7-deazaguanine reductase QueF</fullName>
        <ecNumber evidence="6">1.7.1.13</ecNumber>
    </submittedName>
</protein>
<dbReference type="InterPro" id="IPR050084">
    <property type="entry name" value="NADPH_dep_7-cyano-7-deazaG_red"/>
</dbReference>
<dbReference type="SUPFAM" id="SSF55620">
    <property type="entry name" value="Tetrahydrobiopterin biosynthesis enzymes-like"/>
    <property type="match status" value="1"/>
</dbReference>
<feature type="domain" description="NADPH-dependent 7-cyano-7-deazaguanine reductase N-terminal" evidence="5">
    <location>
        <begin position="10"/>
        <end position="117"/>
    </location>
</feature>
<dbReference type="InterPro" id="IPR029500">
    <property type="entry name" value="QueF"/>
</dbReference>
<evidence type="ECO:0000313" key="7">
    <source>
        <dbReference type="Proteomes" id="UP000664303"/>
    </source>
</evidence>
<dbReference type="AlphaFoldDB" id="A0A939DIR3"/>
<dbReference type="InterPro" id="IPR016428">
    <property type="entry name" value="QueF_type2"/>
</dbReference>
<dbReference type="PANTHER" id="PTHR34354:SF1">
    <property type="entry name" value="NADPH-DEPENDENT 7-CYANO-7-DEAZAGUANINE REDUCTASE"/>
    <property type="match status" value="1"/>
</dbReference>
<dbReference type="InterPro" id="IPR029139">
    <property type="entry name" value="QueF_N"/>
</dbReference>
<keyword evidence="7" id="KW-1185">Reference proteome</keyword>
<dbReference type="Pfam" id="PF14489">
    <property type="entry name" value="QueF"/>
    <property type="match status" value="1"/>
</dbReference>
<dbReference type="InterPro" id="IPR043133">
    <property type="entry name" value="GTP-CH-I_C/QueF"/>
</dbReference>
<dbReference type="Gene3D" id="3.30.1130.10">
    <property type="match status" value="2"/>
</dbReference>
<accession>A0A939DIR3</accession>
<organism evidence="6 7">
    <name type="scientific">Parahaliea mediterranea</name>
    <dbReference type="NCBI Taxonomy" id="651086"/>
    <lineage>
        <taxon>Bacteria</taxon>
        <taxon>Pseudomonadati</taxon>
        <taxon>Pseudomonadota</taxon>
        <taxon>Gammaproteobacteria</taxon>
        <taxon>Cellvibrionales</taxon>
        <taxon>Halieaceae</taxon>
        <taxon>Parahaliea</taxon>
    </lineage>
</organism>
<reference evidence="6" key="1">
    <citation type="submission" date="2021-02" db="EMBL/GenBank/DDBJ databases">
        <title>PHA producing bacteria isolated from coastal sediment in Guangdong, Shenzhen.</title>
        <authorList>
            <person name="Zheng W."/>
            <person name="Yu S."/>
            <person name="Huang Y."/>
        </authorList>
    </citation>
    <scope>NUCLEOTIDE SEQUENCE</scope>
    <source>
        <strain evidence="6">TN14-10</strain>
    </source>
</reference>
<sequence>MLGRQVAVSEHYAPELLHPIPRARARRELGLDPAAPPFGGVDIWHAYELSWLDAHRRPVARVGRFAIPADSANLVESKSFKLYLNSLNGECFDSEAAAVQRICADIGAAAGAEVSLRLFAVDDPALAGASLPGDCLDALEASWSDREPDVAQLVVVEGGAPQELYTHLLRSLCPVTGQPDWASVWVRLEGARVEPRSLLDYLLAYRKHQDFHEQCVERIFRDLLAACAPESLHVQAFYTRRGGLDITPFRGTGGREPLPRMNRQ</sequence>
<keyword evidence="4 6" id="KW-0560">Oxidoreductase</keyword>